<dbReference type="Gene3D" id="3.50.50.60">
    <property type="entry name" value="FAD/NAD(P)-binding domain"/>
    <property type="match status" value="1"/>
</dbReference>
<dbReference type="GeneID" id="62165213"/>
<keyword evidence="6" id="KW-0812">Transmembrane</keyword>
<dbReference type="EMBL" id="JAATWM020000034">
    <property type="protein sequence ID" value="KAF9872914.1"/>
    <property type="molecule type" value="Genomic_DNA"/>
</dbReference>
<dbReference type="PANTHER" id="PTHR47178">
    <property type="entry name" value="MONOOXYGENASE, FAD-BINDING"/>
    <property type="match status" value="1"/>
</dbReference>
<feature type="transmembrane region" description="Helical" evidence="6">
    <location>
        <begin position="12"/>
        <end position="29"/>
    </location>
</feature>
<dbReference type="AlphaFoldDB" id="A0A9P6HYI2"/>
<evidence type="ECO:0000313" key="8">
    <source>
        <dbReference type="EMBL" id="KAF9872914.1"/>
    </source>
</evidence>
<dbReference type="PRINTS" id="PR00420">
    <property type="entry name" value="RNGMNOXGNASE"/>
</dbReference>
<reference evidence="8" key="1">
    <citation type="submission" date="2020-03" db="EMBL/GenBank/DDBJ databases">
        <authorList>
            <person name="He L."/>
        </authorList>
    </citation>
    <scope>NUCLEOTIDE SEQUENCE</scope>
    <source>
        <strain evidence="8">CkLH20</strain>
    </source>
</reference>
<dbReference type="RefSeq" id="XP_038742375.1">
    <property type="nucleotide sequence ID" value="XM_038892139.1"/>
</dbReference>
<evidence type="ECO:0000256" key="2">
    <source>
        <dbReference type="ARBA" id="ARBA00022630"/>
    </source>
</evidence>
<name>A0A9P6HYI2_9PEZI</name>
<keyword evidence="6" id="KW-1133">Transmembrane helix</keyword>
<evidence type="ECO:0000259" key="7">
    <source>
        <dbReference type="Pfam" id="PF01494"/>
    </source>
</evidence>
<keyword evidence="3" id="KW-0274">FAD</keyword>
<dbReference type="Proteomes" id="UP000781932">
    <property type="component" value="Unassembled WGS sequence"/>
</dbReference>
<keyword evidence="2" id="KW-0285">Flavoprotein</keyword>
<feature type="domain" description="FAD-binding" evidence="7">
    <location>
        <begin position="125"/>
        <end position="382"/>
    </location>
</feature>
<accession>A0A9P6HYI2</accession>
<comment type="cofactor">
    <cofactor evidence="1">
        <name>FAD</name>
        <dbReference type="ChEBI" id="CHEBI:57692"/>
    </cofactor>
</comment>
<keyword evidence="6" id="KW-0472">Membrane</keyword>
<keyword evidence="4" id="KW-0560">Oxidoreductase</keyword>
<keyword evidence="5 8" id="KW-0503">Monooxygenase</keyword>
<comment type="caution">
    <text evidence="8">The sequence shown here is derived from an EMBL/GenBank/DDBJ whole genome shotgun (WGS) entry which is preliminary data.</text>
</comment>
<proteinExistence type="predicted"/>
<dbReference type="InterPro" id="IPR002938">
    <property type="entry name" value="FAD-bd"/>
</dbReference>
<dbReference type="InterPro" id="IPR036188">
    <property type="entry name" value="FAD/NAD-bd_sf"/>
</dbReference>
<evidence type="ECO:0000256" key="6">
    <source>
        <dbReference type="SAM" id="Phobius"/>
    </source>
</evidence>
<dbReference type="PANTHER" id="PTHR47178:SF6">
    <property type="entry name" value="FAD-BINDING DOMAIN-CONTAINING PROTEIN"/>
    <property type="match status" value="1"/>
</dbReference>
<evidence type="ECO:0000256" key="4">
    <source>
        <dbReference type="ARBA" id="ARBA00023002"/>
    </source>
</evidence>
<evidence type="ECO:0000256" key="5">
    <source>
        <dbReference type="ARBA" id="ARBA00023033"/>
    </source>
</evidence>
<dbReference type="GO" id="GO:0071949">
    <property type="term" value="F:FAD binding"/>
    <property type="evidence" value="ECO:0007669"/>
    <property type="project" value="InterPro"/>
</dbReference>
<protein>
    <submittedName>
        <fullName evidence="8">Monooxygenase</fullName>
    </submittedName>
</protein>
<dbReference type="SUPFAM" id="SSF51905">
    <property type="entry name" value="FAD/NAD(P)-binding domain"/>
    <property type="match status" value="1"/>
</dbReference>
<sequence length="418" mass="45946">MTDSNEGPKRPHVLIVGAGIGGLTLTQLLRKRNISYEIFERDPEPRTTGWCIALHTMLEELQASFPDDVPSLEEADHLKPLKLPSQSVIYPSNDPDVRFGTTAAGSNDFLRCNREKLRQVLVTNVNVHMSKKCSRVEESSEGVTVHFEDGTSATGDIVVGADGVNSIVRSHLLTSDPLEHLPLGVIGGELSLGGRYMERQLELGHSTYTVFLKDDAEDTNSGNFVTLFAALERVHPDGNSADFYWILTWRDEKAGKEDFWTKHASQQELYDFVQKATKALNTEFRRTIDATSVDRILGNPFPLRTLITPGLPSSRATLLGDAAHCMPPFGGQGGVQAIIDALNLAKAIGNLPGQVVAGEEIKEALSSYNEEMLQRGNDAVRKSLAVYDPNAKKFAWDRAPETLPKENISLEKLRSGIP</sequence>
<dbReference type="Pfam" id="PF13450">
    <property type="entry name" value="NAD_binding_8"/>
    <property type="match status" value="1"/>
</dbReference>
<dbReference type="Pfam" id="PF01494">
    <property type="entry name" value="FAD_binding_3"/>
    <property type="match status" value="1"/>
</dbReference>
<reference evidence="8" key="2">
    <citation type="submission" date="2020-11" db="EMBL/GenBank/DDBJ databases">
        <title>Whole genome sequencing of Colletotrichum sp.</title>
        <authorList>
            <person name="Li H."/>
        </authorList>
    </citation>
    <scope>NUCLEOTIDE SEQUENCE</scope>
    <source>
        <strain evidence="8">CkLH20</strain>
    </source>
</reference>
<organism evidence="8 9">
    <name type="scientific">Colletotrichum karsti</name>
    <dbReference type="NCBI Taxonomy" id="1095194"/>
    <lineage>
        <taxon>Eukaryota</taxon>
        <taxon>Fungi</taxon>
        <taxon>Dikarya</taxon>
        <taxon>Ascomycota</taxon>
        <taxon>Pezizomycotina</taxon>
        <taxon>Sordariomycetes</taxon>
        <taxon>Hypocreomycetidae</taxon>
        <taxon>Glomerellales</taxon>
        <taxon>Glomerellaceae</taxon>
        <taxon>Colletotrichum</taxon>
        <taxon>Colletotrichum boninense species complex</taxon>
    </lineage>
</organism>
<gene>
    <name evidence="8" type="ORF">CkaCkLH20_09424</name>
</gene>
<dbReference type="OrthoDB" id="47494at2759"/>
<evidence type="ECO:0000313" key="9">
    <source>
        <dbReference type="Proteomes" id="UP000781932"/>
    </source>
</evidence>
<evidence type="ECO:0000256" key="3">
    <source>
        <dbReference type="ARBA" id="ARBA00022827"/>
    </source>
</evidence>
<evidence type="ECO:0000256" key="1">
    <source>
        <dbReference type="ARBA" id="ARBA00001974"/>
    </source>
</evidence>
<keyword evidence="9" id="KW-1185">Reference proteome</keyword>
<dbReference type="GO" id="GO:0004497">
    <property type="term" value="F:monooxygenase activity"/>
    <property type="evidence" value="ECO:0007669"/>
    <property type="project" value="UniProtKB-KW"/>
</dbReference>